<name>A0A067E6V1_CITSI</name>
<dbReference type="GO" id="GO:0005634">
    <property type="term" value="C:nucleus"/>
    <property type="evidence" value="ECO:0000318"/>
    <property type="project" value="GO_Central"/>
</dbReference>
<sequence length="132" mass="15010">MASSSSSINMIPHTKYDVFLSFREDEISPSLSSAIEGSKISIVIFSEGYASSRWCLNELVKILEIKNKYGQIVVPVFYRVDPSDVRNQTGTFGDSFSELEERFKEKIDMLQTWRIAMREAANLSGFDSHSIR</sequence>
<evidence type="ECO:0000259" key="2">
    <source>
        <dbReference type="PROSITE" id="PS50104"/>
    </source>
</evidence>
<feature type="domain" description="TIR" evidence="2">
    <location>
        <begin position="1"/>
        <end position="132"/>
    </location>
</feature>
<dbReference type="InterPro" id="IPR000157">
    <property type="entry name" value="TIR_dom"/>
</dbReference>
<keyword evidence="4" id="KW-1185">Reference proteome</keyword>
<dbReference type="SMR" id="A0A067E6V1"/>
<gene>
    <name evidence="3" type="ORF">CISIN_1g042984mg</name>
</gene>
<protein>
    <recommendedName>
        <fullName evidence="2">TIR domain-containing protein</fullName>
    </recommendedName>
</protein>
<dbReference type="Gene3D" id="3.40.50.10140">
    <property type="entry name" value="Toll/interleukin-1 receptor homology (TIR) domain"/>
    <property type="match status" value="1"/>
</dbReference>
<dbReference type="PANTHER" id="PTHR32009:SF155">
    <property type="entry name" value="DISEASE RESISTANCE PROTEIN (TIR-NBS-LRR CLASS)"/>
    <property type="match status" value="1"/>
</dbReference>
<dbReference type="Pfam" id="PF01582">
    <property type="entry name" value="TIR"/>
    <property type="match status" value="1"/>
</dbReference>
<dbReference type="SMART" id="SM00255">
    <property type="entry name" value="TIR"/>
    <property type="match status" value="1"/>
</dbReference>
<proteinExistence type="predicted"/>
<dbReference type="AlphaFoldDB" id="A0A067E6V1"/>
<evidence type="ECO:0000313" key="3">
    <source>
        <dbReference type="EMBL" id="KDO49600.1"/>
    </source>
</evidence>
<evidence type="ECO:0000313" key="4">
    <source>
        <dbReference type="Proteomes" id="UP000027120"/>
    </source>
</evidence>
<evidence type="ECO:0000256" key="1">
    <source>
        <dbReference type="ARBA" id="ARBA00023027"/>
    </source>
</evidence>
<dbReference type="SUPFAM" id="SSF52200">
    <property type="entry name" value="Toll/Interleukin receptor TIR domain"/>
    <property type="match status" value="1"/>
</dbReference>
<organism evidence="3 4">
    <name type="scientific">Citrus sinensis</name>
    <name type="common">Sweet orange</name>
    <name type="synonym">Citrus aurantium var. sinensis</name>
    <dbReference type="NCBI Taxonomy" id="2711"/>
    <lineage>
        <taxon>Eukaryota</taxon>
        <taxon>Viridiplantae</taxon>
        <taxon>Streptophyta</taxon>
        <taxon>Embryophyta</taxon>
        <taxon>Tracheophyta</taxon>
        <taxon>Spermatophyta</taxon>
        <taxon>Magnoliopsida</taxon>
        <taxon>eudicotyledons</taxon>
        <taxon>Gunneridae</taxon>
        <taxon>Pentapetalae</taxon>
        <taxon>rosids</taxon>
        <taxon>malvids</taxon>
        <taxon>Sapindales</taxon>
        <taxon>Rutaceae</taxon>
        <taxon>Aurantioideae</taxon>
        <taxon>Citrus</taxon>
    </lineage>
</organism>
<dbReference type="Proteomes" id="UP000027120">
    <property type="component" value="Unassembled WGS sequence"/>
</dbReference>
<keyword evidence="1" id="KW-0520">NAD</keyword>
<reference evidence="3 4" key="1">
    <citation type="submission" date="2014-04" db="EMBL/GenBank/DDBJ databases">
        <authorList>
            <consortium name="International Citrus Genome Consortium"/>
            <person name="Gmitter F."/>
            <person name="Chen C."/>
            <person name="Farmerie W."/>
            <person name="Harkins T."/>
            <person name="Desany B."/>
            <person name="Mohiuddin M."/>
            <person name="Kodira C."/>
            <person name="Borodovsky M."/>
            <person name="Lomsadze A."/>
            <person name="Burns P."/>
            <person name="Jenkins J."/>
            <person name="Prochnik S."/>
            <person name="Shu S."/>
            <person name="Chapman J."/>
            <person name="Pitluck S."/>
            <person name="Schmutz J."/>
            <person name="Rokhsar D."/>
        </authorList>
    </citation>
    <scope>NUCLEOTIDE SEQUENCE</scope>
</reference>
<accession>A0A067E6V1</accession>
<dbReference type="EMBL" id="KK785106">
    <property type="protein sequence ID" value="KDO49600.1"/>
    <property type="molecule type" value="Genomic_DNA"/>
</dbReference>
<dbReference type="InterPro" id="IPR035897">
    <property type="entry name" value="Toll_tir_struct_dom_sf"/>
</dbReference>
<dbReference type="GO" id="GO:0007165">
    <property type="term" value="P:signal transduction"/>
    <property type="evidence" value="ECO:0000318"/>
    <property type="project" value="GO_Central"/>
</dbReference>
<dbReference type="PROSITE" id="PS50104">
    <property type="entry name" value="TIR"/>
    <property type="match status" value="1"/>
</dbReference>
<dbReference type="PANTHER" id="PTHR32009">
    <property type="entry name" value="TMV RESISTANCE PROTEIN N-LIKE"/>
    <property type="match status" value="1"/>
</dbReference>